<reference evidence="2 3" key="1">
    <citation type="submission" date="2024-06" db="EMBL/GenBank/DDBJ databases">
        <title>Chitinophaga defluvii sp. nov., isolated from municipal sewage.</title>
        <authorList>
            <person name="Zhang L."/>
        </authorList>
    </citation>
    <scope>NUCLEOTIDE SEQUENCE [LARGE SCALE GENOMIC DNA]</scope>
    <source>
        <strain evidence="2 3">H8</strain>
    </source>
</reference>
<accession>A0ABV2T8T0</accession>
<name>A0ABV2T8T0_9BACT</name>
<feature type="domain" description="Phosphoadenosine phosphosulphate reductase" evidence="1">
    <location>
        <begin position="8"/>
        <end position="175"/>
    </location>
</feature>
<dbReference type="InterPro" id="IPR002500">
    <property type="entry name" value="PAPS_reduct_dom"/>
</dbReference>
<comment type="caution">
    <text evidence="2">The sequence shown here is derived from an EMBL/GenBank/DDBJ whole genome shotgun (WGS) entry which is preliminary data.</text>
</comment>
<dbReference type="RefSeq" id="WP_354661996.1">
    <property type="nucleotide sequence ID" value="NZ_JBEXAC010000002.1"/>
</dbReference>
<evidence type="ECO:0000313" key="3">
    <source>
        <dbReference type="Proteomes" id="UP001549749"/>
    </source>
</evidence>
<protein>
    <submittedName>
        <fullName evidence="2">Phosphoadenosine phosphosulfate reductase family protein</fullName>
    </submittedName>
</protein>
<evidence type="ECO:0000313" key="2">
    <source>
        <dbReference type="EMBL" id="MET6999432.1"/>
    </source>
</evidence>
<organism evidence="2 3">
    <name type="scientific">Chitinophaga defluvii</name>
    <dbReference type="NCBI Taxonomy" id="3163343"/>
    <lineage>
        <taxon>Bacteria</taxon>
        <taxon>Pseudomonadati</taxon>
        <taxon>Bacteroidota</taxon>
        <taxon>Chitinophagia</taxon>
        <taxon>Chitinophagales</taxon>
        <taxon>Chitinophagaceae</taxon>
        <taxon>Chitinophaga</taxon>
    </lineage>
</organism>
<proteinExistence type="predicted"/>
<dbReference type="Pfam" id="PF01507">
    <property type="entry name" value="PAPS_reduct"/>
    <property type="match status" value="1"/>
</dbReference>
<dbReference type="SUPFAM" id="SSF52402">
    <property type="entry name" value="Adenine nucleotide alpha hydrolases-like"/>
    <property type="match status" value="1"/>
</dbReference>
<sequence length="259" mass="30815">MLEGDVFVLSFSGGRTSAYMTDRLLKEFPKEKVIIVFANTGKEEHATLDFVNQCDQLWRENVVWLEYCPVDRFKIVSYETASRNGEPFSAIIAKRNYVPNVVARFCTQELKVRVIKRYMQSLGYRHWTSVIGIRYDEPRRWAKVRGIAEKECWDVWLPLVDWKITKEMVLEYWRRMPFDLQLKDYQGNCDLCFLKGKHKLKRILTENPEKASWWINQERKAGGTFHKSYSYQQLLNLIQKSPTLFDYQDDDFPCYCNVD</sequence>
<dbReference type="Gene3D" id="3.40.50.620">
    <property type="entry name" value="HUPs"/>
    <property type="match status" value="1"/>
</dbReference>
<dbReference type="InterPro" id="IPR014729">
    <property type="entry name" value="Rossmann-like_a/b/a_fold"/>
</dbReference>
<dbReference type="EMBL" id="JBEXAC010000002">
    <property type="protein sequence ID" value="MET6999432.1"/>
    <property type="molecule type" value="Genomic_DNA"/>
</dbReference>
<dbReference type="Proteomes" id="UP001549749">
    <property type="component" value="Unassembled WGS sequence"/>
</dbReference>
<gene>
    <name evidence="2" type="ORF">ABR189_18735</name>
</gene>
<keyword evidence="3" id="KW-1185">Reference proteome</keyword>
<evidence type="ECO:0000259" key="1">
    <source>
        <dbReference type="Pfam" id="PF01507"/>
    </source>
</evidence>